<comment type="similarity">
    <text evidence="1">Belongs to the LysR transcriptional regulatory family.</text>
</comment>
<evidence type="ECO:0000313" key="7">
    <source>
        <dbReference type="Proteomes" id="UP000288279"/>
    </source>
</evidence>
<feature type="domain" description="HTH lysR-type" evidence="5">
    <location>
        <begin position="7"/>
        <end position="64"/>
    </location>
</feature>
<dbReference type="InterPro" id="IPR005119">
    <property type="entry name" value="LysR_subst-bd"/>
</dbReference>
<evidence type="ECO:0000256" key="2">
    <source>
        <dbReference type="ARBA" id="ARBA00023015"/>
    </source>
</evidence>
<keyword evidence="3" id="KW-0238">DNA-binding</keyword>
<dbReference type="SUPFAM" id="SSF46785">
    <property type="entry name" value="Winged helix' DNA-binding domain"/>
    <property type="match status" value="1"/>
</dbReference>
<keyword evidence="7" id="KW-1185">Reference proteome</keyword>
<dbReference type="InterPro" id="IPR036388">
    <property type="entry name" value="WH-like_DNA-bd_sf"/>
</dbReference>
<dbReference type="Proteomes" id="UP000288279">
    <property type="component" value="Unassembled WGS sequence"/>
</dbReference>
<dbReference type="Gene3D" id="1.10.10.10">
    <property type="entry name" value="Winged helix-like DNA-binding domain superfamily/Winged helix DNA-binding domain"/>
    <property type="match status" value="1"/>
</dbReference>
<dbReference type="Pfam" id="PF00126">
    <property type="entry name" value="HTH_1"/>
    <property type="match status" value="1"/>
</dbReference>
<dbReference type="GO" id="GO:0003677">
    <property type="term" value="F:DNA binding"/>
    <property type="evidence" value="ECO:0007669"/>
    <property type="project" value="UniProtKB-KW"/>
</dbReference>
<dbReference type="PRINTS" id="PR00039">
    <property type="entry name" value="HTHLYSR"/>
</dbReference>
<organism evidence="6 7">
    <name type="scientific">Pseudidiomarina taiwanensis</name>
    <dbReference type="NCBI Taxonomy" id="337250"/>
    <lineage>
        <taxon>Bacteria</taxon>
        <taxon>Pseudomonadati</taxon>
        <taxon>Pseudomonadota</taxon>
        <taxon>Gammaproteobacteria</taxon>
        <taxon>Alteromonadales</taxon>
        <taxon>Idiomarinaceae</taxon>
        <taxon>Pseudidiomarina</taxon>
    </lineage>
</organism>
<gene>
    <name evidence="6" type="ORF">CWI83_02170</name>
</gene>
<dbReference type="PANTHER" id="PTHR30537">
    <property type="entry name" value="HTH-TYPE TRANSCRIPTIONAL REGULATOR"/>
    <property type="match status" value="1"/>
</dbReference>
<evidence type="ECO:0000256" key="1">
    <source>
        <dbReference type="ARBA" id="ARBA00009437"/>
    </source>
</evidence>
<dbReference type="FunFam" id="1.10.10.10:FF:000001">
    <property type="entry name" value="LysR family transcriptional regulator"/>
    <property type="match status" value="1"/>
</dbReference>
<dbReference type="Pfam" id="PF03466">
    <property type="entry name" value="LysR_substrate"/>
    <property type="match status" value="1"/>
</dbReference>
<proteinExistence type="inferred from homology"/>
<dbReference type="PROSITE" id="PS50931">
    <property type="entry name" value="HTH_LYSR"/>
    <property type="match status" value="1"/>
</dbReference>
<evidence type="ECO:0000256" key="4">
    <source>
        <dbReference type="ARBA" id="ARBA00023163"/>
    </source>
</evidence>
<evidence type="ECO:0000256" key="3">
    <source>
        <dbReference type="ARBA" id="ARBA00023125"/>
    </source>
</evidence>
<dbReference type="Gene3D" id="3.40.190.10">
    <property type="entry name" value="Periplasmic binding protein-like II"/>
    <property type="match status" value="2"/>
</dbReference>
<evidence type="ECO:0000259" key="5">
    <source>
        <dbReference type="PROSITE" id="PS50931"/>
    </source>
</evidence>
<evidence type="ECO:0000313" key="6">
    <source>
        <dbReference type="EMBL" id="RUO79335.1"/>
    </source>
</evidence>
<name>A0A432ZN67_9GAMM</name>
<dbReference type="InterPro" id="IPR058163">
    <property type="entry name" value="LysR-type_TF_proteobact-type"/>
</dbReference>
<dbReference type="AlphaFoldDB" id="A0A432ZN67"/>
<dbReference type="EMBL" id="PIQG01000001">
    <property type="protein sequence ID" value="RUO79335.1"/>
    <property type="molecule type" value="Genomic_DNA"/>
</dbReference>
<dbReference type="InterPro" id="IPR000847">
    <property type="entry name" value="LysR_HTH_N"/>
</dbReference>
<dbReference type="PANTHER" id="PTHR30537:SF5">
    <property type="entry name" value="HTH-TYPE TRANSCRIPTIONAL ACTIVATOR TTDR-RELATED"/>
    <property type="match status" value="1"/>
</dbReference>
<keyword evidence="4" id="KW-0804">Transcription</keyword>
<keyword evidence="2" id="KW-0805">Transcription regulation</keyword>
<dbReference type="GO" id="GO:0003700">
    <property type="term" value="F:DNA-binding transcription factor activity"/>
    <property type="evidence" value="ECO:0007669"/>
    <property type="project" value="InterPro"/>
</dbReference>
<dbReference type="CDD" id="cd05466">
    <property type="entry name" value="PBP2_LTTR_substrate"/>
    <property type="match status" value="1"/>
</dbReference>
<comment type="caution">
    <text evidence="6">The sequence shown here is derived from an EMBL/GenBank/DDBJ whole genome shotgun (WGS) entry which is preliminary data.</text>
</comment>
<protein>
    <submittedName>
        <fullName evidence="6">LysR family transcriptional regulator</fullName>
    </submittedName>
</protein>
<sequence length="298" mass="33584">MMSEPKISLNALRVFAFAAAKGSFKAAADSLGVSQSAVTRQIQTLEQQLGTKLFQRDNRVHALTPAGQSLAPELLRTFQTLERSLERVKQIGDQELKLLRVDLPDDFLRFWLAPRLKDFYSIYPHIRLQFSTHSTQLDSINRGQLIERLRHQDSDLLIHQGAIKDRLLHSSELYPIRYQAVAAQPLAVSELAQQTWLIHPLDARYPVLKRALSLRAGELRTITPPSALSALDLVAAEQALALIDERFLPHLQLPQLCSVEDFVLETGASMLVSARVSERPSVGLVAFERWLTNRLNKL</sequence>
<dbReference type="InterPro" id="IPR036390">
    <property type="entry name" value="WH_DNA-bd_sf"/>
</dbReference>
<accession>A0A432ZN67</accession>
<reference evidence="6 7" key="1">
    <citation type="journal article" date="2011" name="Front. Microbiol.">
        <title>Genomic signatures of strain selection and enhancement in Bacillus atrophaeus var. globigii, a historical biowarfare simulant.</title>
        <authorList>
            <person name="Gibbons H.S."/>
            <person name="Broomall S.M."/>
            <person name="McNew L.A."/>
            <person name="Daligault H."/>
            <person name="Chapman C."/>
            <person name="Bruce D."/>
            <person name="Karavis M."/>
            <person name="Krepps M."/>
            <person name="McGregor P.A."/>
            <person name="Hong C."/>
            <person name="Park K.H."/>
            <person name="Akmal A."/>
            <person name="Feldman A."/>
            <person name="Lin J.S."/>
            <person name="Chang W.E."/>
            <person name="Higgs B.W."/>
            <person name="Demirev P."/>
            <person name="Lindquist J."/>
            <person name="Liem A."/>
            <person name="Fochler E."/>
            <person name="Read T.D."/>
            <person name="Tapia R."/>
            <person name="Johnson S."/>
            <person name="Bishop-Lilly K.A."/>
            <person name="Detter C."/>
            <person name="Han C."/>
            <person name="Sozhamannan S."/>
            <person name="Rosenzweig C.N."/>
            <person name="Skowronski E.W."/>
        </authorList>
    </citation>
    <scope>NUCLEOTIDE SEQUENCE [LARGE SCALE GENOMIC DNA]</scope>
    <source>
        <strain evidence="6 7">PIT1</strain>
    </source>
</reference>
<dbReference type="SUPFAM" id="SSF53850">
    <property type="entry name" value="Periplasmic binding protein-like II"/>
    <property type="match status" value="1"/>
</dbReference>
<dbReference type="OrthoDB" id="6787458at2"/>